<proteinExistence type="predicted"/>
<comment type="caution">
    <text evidence="2">The sequence shown here is derived from an EMBL/GenBank/DDBJ whole genome shotgun (WGS) entry which is preliminary data.</text>
</comment>
<accession>A0A232F0E9</accession>
<name>A0A232F0E9_9HYME</name>
<evidence type="ECO:0000313" key="2">
    <source>
        <dbReference type="EMBL" id="OXU24154.1"/>
    </source>
</evidence>
<reference evidence="2 3" key="1">
    <citation type="journal article" date="2017" name="Curr. Biol.">
        <title>The Evolution of Venom by Co-option of Single-Copy Genes.</title>
        <authorList>
            <person name="Martinson E.O."/>
            <person name="Mrinalini"/>
            <person name="Kelkar Y.D."/>
            <person name="Chang C.H."/>
            <person name="Werren J.H."/>
        </authorList>
    </citation>
    <scope>NUCLEOTIDE SEQUENCE [LARGE SCALE GENOMIC DNA]</scope>
    <source>
        <strain evidence="2 3">Alberta</strain>
        <tissue evidence="2">Whole body</tissue>
    </source>
</reference>
<gene>
    <name evidence="2" type="ORF">TSAR_015934</name>
</gene>
<dbReference type="AlphaFoldDB" id="A0A232F0E9"/>
<dbReference type="EMBL" id="NNAY01001386">
    <property type="protein sequence ID" value="OXU24154.1"/>
    <property type="molecule type" value="Genomic_DNA"/>
</dbReference>
<keyword evidence="3" id="KW-1185">Reference proteome</keyword>
<sequence length="72" mass="7863">MLSLHGSRSGQHAPNKLRLSKPNRVRAGKSRLFLAPLSLQLPGVSTRGRGKVILIVSTQVATHTTRPTRHFA</sequence>
<feature type="compositionally biased region" description="Polar residues" evidence="1">
    <location>
        <begin position="1"/>
        <end position="12"/>
    </location>
</feature>
<protein>
    <submittedName>
        <fullName evidence="2">Uncharacterized protein</fullName>
    </submittedName>
</protein>
<feature type="region of interest" description="Disordered" evidence="1">
    <location>
        <begin position="1"/>
        <end position="23"/>
    </location>
</feature>
<organism evidence="2 3">
    <name type="scientific">Trichomalopsis sarcophagae</name>
    <dbReference type="NCBI Taxonomy" id="543379"/>
    <lineage>
        <taxon>Eukaryota</taxon>
        <taxon>Metazoa</taxon>
        <taxon>Ecdysozoa</taxon>
        <taxon>Arthropoda</taxon>
        <taxon>Hexapoda</taxon>
        <taxon>Insecta</taxon>
        <taxon>Pterygota</taxon>
        <taxon>Neoptera</taxon>
        <taxon>Endopterygota</taxon>
        <taxon>Hymenoptera</taxon>
        <taxon>Apocrita</taxon>
        <taxon>Proctotrupomorpha</taxon>
        <taxon>Chalcidoidea</taxon>
        <taxon>Pteromalidae</taxon>
        <taxon>Pteromalinae</taxon>
        <taxon>Trichomalopsis</taxon>
    </lineage>
</organism>
<evidence type="ECO:0000256" key="1">
    <source>
        <dbReference type="SAM" id="MobiDB-lite"/>
    </source>
</evidence>
<dbReference type="Proteomes" id="UP000215335">
    <property type="component" value="Unassembled WGS sequence"/>
</dbReference>
<evidence type="ECO:0000313" key="3">
    <source>
        <dbReference type="Proteomes" id="UP000215335"/>
    </source>
</evidence>